<protein>
    <submittedName>
        <fullName evidence="2">Uncharacterized protein</fullName>
    </submittedName>
</protein>
<evidence type="ECO:0000313" key="3">
    <source>
        <dbReference type="Proteomes" id="UP001159363"/>
    </source>
</evidence>
<feature type="non-terminal residue" evidence="2">
    <location>
        <position position="75"/>
    </location>
</feature>
<accession>A0ABQ9HWY2</accession>
<gene>
    <name evidence="2" type="ORF">PR048_008375</name>
</gene>
<reference evidence="2 3" key="1">
    <citation type="submission" date="2023-02" db="EMBL/GenBank/DDBJ databases">
        <title>LHISI_Scaffold_Assembly.</title>
        <authorList>
            <person name="Stuart O.P."/>
            <person name="Cleave R."/>
            <person name="Magrath M.J.L."/>
            <person name="Mikheyev A.S."/>
        </authorList>
    </citation>
    <scope>NUCLEOTIDE SEQUENCE [LARGE SCALE GENOMIC DNA]</scope>
    <source>
        <strain evidence="2">Daus_M_001</strain>
        <tissue evidence="2">Leg muscle</tissue>
    </source>
</reference>
<proteinExistence type="predicted"/>
<keyword evidence="3" id="KW-1185">Reference proteome</keyword>
<dbReference type="Proteomes" id="UP001159363">
    <property type="component" value="Chromosome 3"/>
</dbReference>
<evidence type="ECO:0000313" key="2">
    <source>
        <dbReference type="EMBL" id="KAJ8888881.1"/>
    </source>
</evidence>
<comment type="caution">
    <text evidence="2">The sequence shown here is derived from an EMBL/GenBank/DDBJ whole genome shotgun (WGS) entry which is preliminary data.</text>
</comment>
<keyword evidence="1" id="KW-0175">Coiled coil</keyword>
<feature type="coiled-coil region" evidence="1">
    <location>
        <begin position="45"/>
        <end position="72"/>
    </location>
</feature>
<name>A0ABQ9HWY2_9NEOP</name>
<organism evidence="2 3">
    <name type="scientific">Dryococelus australis</name>
    <dbReference type="NCBI Taxonomy" id="614101"/>
    <lineage>
        <taxon>Eukaryota</taxon>
        <taxon>Metazoa</taxon>
        <taxon>Ecdysozoa</taxon>
        <taxon>Arthropoda</taxon>
        <taxon>Hexapoda</taxon>
        <taxon>Insecta</taxon>
        <taxon>Pterygota</taxon>
        <taxon>Neoptera</taxon>
        <taxon>Polyneoptera</taxon>
        <taxon>Phasmatodea</taxon>
        <taxon>Verophasmatodea</taxon>
        <taxon>Anareolatae</taxon>
        <taxon>Phasmatidae</taxon>
        <taxon>Eurycanthinae</taxon>
        <taxon>Dryococelus</taxon>
    </lineage>
</organism>
<evidence type="ECO:0000256" key="1">
    <source>
        <dbReference type="SAM" id="Coils"/>
    </source>
</evidence>
<dbReference type="EMBL" id="JARBHB010000003">
    <property type="protein sequence ID" value="KAJ8888881.1"/>
    <property type="molecule type" value="Genomic_DNA"/>
</dbReference>
<sequence>MKPCIICHMEMLPIGDYYKKLAFFCVSCKVKIPSLFGEEKQQLRELVEKRKIMKLEQEKEDIEIERKEKLLENMK</sequence>